<dbReference type="PROSITE" id="PS50113">
    <property type="entry name" value="PAC"/>
    <property type="match status" value="1"/>
</dbReference>
<evidence type="ECO:0000256" key="7">
    <source>
        <dbReference type="ARBA" id="ARBA00022840"/>
    </source>
</evidence>
<dbReference type="SMART" id="SM00387">
    <property type="entry name" value="HATPase_c"/>
    <property type="match status" value="1"/>
</dbReference>
<keyword evidence="12" id="KW-1185">Reference proteome</keyword>
<evidence type="ECO:0000313" key="12">
    <source>
        <dbReference type="Proteomes" id="UP000199159"/>
    </source>
</evidence>
<dbReference type="InterPro" id="IPR003594">
    <property type="entry name" value="HATPase_dom"/>
</dbReference>
<reference evidence="12" key="1">
    <citation type="submission" date="2016-10" db="EMBL/GenBank/DDBJ databases">
        <authorList>
            <person name="Varghese N."/>
            <person name="Submissions S."/>
        </authorList>
    </citation>
    <scope>NUCLEOTIDE SEQUENCE [LARGE SCALE GENOMIC DNA]</scope>
    <source>
        <strain evidence="12">IBRC-M10078</strain>
    </source>
</reference>
<dbReference type="Gene3D" id="1.10.287.130">
    <property type="match status" value="1"/>
</dbReference>
<dbReference type="EMBL" id="FNJU01000012">
    <property type="protein sequence ID" value="SDP91611.1"/>
    <property type="molecule type" value="Genomic_DNA"/>
</dbReference>
<dbReference type="InterPro" id="IPR005467">
    <property type="entry name" value="His_kinase_dom"/>
</dbReference>
<dbReference type="InterPro" id="IPR000700">
    <property type="entry name" value="PAS-assoc_C"/>
</dbReference>
<dbReference type="STRING" id="930152.SAMN05216565_11248"/>
<dbReference type="Gene3D" id="3.30.450.40">
    <property type="match status" value="1"/>
</dbReference>
<organism evidence="11 12">
    <name type="scientific">Litchfieldia salsa</name>
    <dbReference type="NCBI Taxonomy" id="930152"/>
    <lineage>
        <taxon>Bacteria</taxon>
        <taxon>Bacillati</taxon>
        <taxon>Bacillota</taxon>
        <taxon>Bacilli</taxon>
        <taxon>Bacillales</taxon>
        <taxon>Bacillaceae</taxon>
        <taxon>Litchfieldia</taxon>
    </lineage>
</organism>
<keyword evidence="7" id="KW-0067">ATP-binding</keyword>
<dbReference type="InterPro" id="IPR003661">
    <property type="entry name" value="HisK_dim/P_dom"/>
</dbReference>
<accession>A0A1H0WM17</accession>
<evidence type="ECO:0000259" key="9">
    <source>
        <dbReference type="PROSITE" id="PS50109"/>
    </source>
</evidence>
<dbReference type="RefSeq" id="WP_090857999.1">
    <property type="nucleotide sequence ID" value="NZ_FNJU01000012.1"/>
</dbReference>
<dbReference type="AlphaFoldDB" id="A0A1H0WM17"/>
<dbReference type="Proteomes" id="UP000199159">
    <property type="component" value="Unassembled WGS sequence"/>
</dbReference>
<dbReference type="Pfam" id="PF02518">
    <property type="entry name" value="HATPase_c"/>
    <property type="match status" value="1"/>
</dbReference>
<dbReference type="InterPro" id="IPR004358">
    <property type="entry name" value="Sig_transdc_His_kin-like_C"/>
</dbReference>
<evidence type="ECO:0000256" key="6">
    <source>
        <dbReference type="ARBA" id="ARBA00022777"/>
    </source>
</evidence>
<dbReference type="PRINTS" id="PR00344">
    <property type="entry name" value="BCTRLSENSOR"/>
</dbReference>
<dbReference type="OrthoDB" id="9784397at2"/>
<proteinExistence type="predicted"/>
<protein>
    <recommendedName>
        <fullName evidence="2">histidine kinase</fullName>
        <ecNumber evidence="2">2.7.13.3</ecNumber>
    </recommendedName>
</protein>
<feature type="domain" description="PAC" evidence="10">
    <location>
        <begin position="259"/>
        <end position="310"/>
    </location>
</feature>
<evidence type="ECO:0000256" key="4">
    <source>
        <dbReference type="ARBA" id="ARBA00022679"/>
    </source>
</evidence>
<dbReference type="CDD" id="cd00082">
    <property type="entry name" value="HisKA"/>
    <property type="match status" value="1"/>
</dbReference>
<dbReference type="PANTHER" id="PTHR43065">
    <property type="entry name" value="SENSOR HISTIDINE KINASE"/>
    <property type="match status" value="1"/>
</dbReference>
<dbReference type="GO" id="GO:0000155">
    <property type="term" value="F:phosphorelay sensor kinase activity"/>
    <property type="evidence" value="ECO:0007669"/>
    <property type="project" value="InterPro"/>
</dbReference>
<dbReference type="InterPro" id="IPR036097">
    <property type="entry name" value="HisK_dim/P_sf"/>
</dbReference>
<dbReference type="Gene3D" id="3.30.450.20">
    <property type="entry name" value="PAS domain"/>
    <property type="match status" value="1"/>
</dbReference>
<dbReference type="EC" id="2.7.13.3" evidence="2"/>
<gene>
    <name evidence="11" type="ORF">SAMN05216565_11248</name>
</gene>
<evidence type="ECO:0000256" key="2">
    <source>
        <dbReference type="ARBA" id="ARBA00012438"/>
    </source>
</evidence>
<sequence>MNEKEPGYITLSKQKCKDIGMDPNEVVRPIVTLSKQQVQSKQEAYNEILSVVRFFSEKLLHSLPETPILVVISDSDGYLLELAGDEQMKAIIDHYGITLGSLFRQEDTGTNVVSLALEQRHPVQVVGENHYHTFLHEIACYGAPFHYTDEDNLLGSISIMVPISFHNSLFMPMLSQLVDSIERELLLRKHNRKLNIFNQVLLSGARNGIIITNETGVIIDITDFAKEIFYHDFPNSSSYELPIIGNDFKNVLTAEVSYDSKEVVFQNSNGDPIICLFDAQPIYEGKKVIGAYGQLRDMTDRYIMEEKIKAAEKQVLAGRIAAGIAHEIRNPLTTVRGYLQYFEREVERDIGQTITELLIPEIDRANKIITDFLSIAKPSEKAFERIQIKHFFTDYLWNFLKSEALLYNVVLDFDIPSHTENHYILCNREELLQVFINLFQNSLQAEGDNPLSVRICTEIIDNTIQIRFSDNGKGIPTAILMNIFEPFFSTKDIGTGLGLSVSQKIIENHGGQITAKSIENTGTTFVIELPLHKEIK</sequence>
<evidence type="ECO:0000256" key="1">
    <source>
        <dbReference type="ARBA" id="ARBA00000085"/>
    </source>
</evidence>
<keyword evidence="5" id="KW-0547">Nucleotide-binding</keyword>
<dbReference type="PROSITE" id="PS50109">
    <property type="entry name" value="HIS_KIN"/>
    <property type="match status" value="1"/>
</dbReference>
<dbReference type="Gene3D" id="3.30.565.10">
    <property type="entry name" value="Histidine kinase-like ATPase, C-terminal domain"/>
    <property type="match status" value="1"/>
</dbReference>
<keyword evidence="8" id="KW-0902">Two-component regulatory system</keyword>
<dbReference type="Pfam" id="PF00512">
    <property type="entry name" value="HisKA"/>
    <property type="match status" value="1"/>
</dbReference>
<comment type="catalytic activity">
    <reaction evidence="1">
        <text>ATP + protein L-histidine = ADP + protein N-phospho-L-histidine.</text>
        <dbReference type="EC" id="2.7.13.3"/>
    </reaction>
</comment>
<evidence type="ECO:0000256" key="3">
    <source>
        <dbReference type="ARBA" id="ARBA00022553"/>
    </source>
</evidence>
<dbReference type="InterPro" id="IPR035965">
    <property type="entry name" value="PAS-like_dom_sf"/>
</dbReference>
<dbReference type="InterPro" id="IPR029016">
    <property type="entry name" value="GAF-like_dom_sf"/>
</dbReference>
<dbReference type="PANTHER" id="PTHR43065:SF34">
    <property type="entry name" value="SPORULATION KINASE A"/>
    <property type="match status" value="1"/>
</dbReference>
<keyword evidence="6 11" id="KW-0418">Kinase</keyword>
<dbReference type="InterPro" id="IPR036890">
    <property type="entry name" value="HATPase_C_sf"/>
</dbReference>
<dbReference type="SUPFAM" id="SSF55785">
    <property type="entry name" value="PYP-like sensor domain (PAS domain)"/>
    <property type="match status" value="1"/>
</dbReference>
<dbReference type="GO" id="GO:0005524">
    <property type="term" value="F:ATP binding"/>
    <property type="evidence" value="ECO:0007669"/>
    <property type="project" value="UniProtKB-KW"/>
</dbReference>
<dbReference type="SUPFAM" id="SSF47384">
    <property type="entry name" value="Homodimeric domain of signal transducing histidine kinase"/>
    <property type="match status" value="1"/>
</dbReference>
<dbReference type="SMART" id="SM00388">
    <property type="entry name" value="HisKA"/>
    <property type="match status" value="1"/>
</dbReference>
<keyword evidence="4" id="KW-0808">Transferase</keyword>
<evidence type="ECO:0000259" key="10">
    <source>
        <dbReference type="PROSITE" id="PS50113"/>
    </source>
</evidence>
<evidence type="ECO:0000313" key="11">
    <source>
        <dbReference type="EMBL" id="SDP91611.1"/>
    </source>
</evidence>
<dbReference type="SUPFAM" id="SSF55874">
    <property type="entry name" value="ATPase domain of HSP90 chaperone/DNA topoisomerase II/histidine kinase"/>
    <property type="match status" value="1"/>
</dbReference>
<evidence type="ECO:0000256" key="5">
    <source>
        <dbReference type="ARBA" id="ARBA00022741"/>
    </source>
</evidence>
<keyword evidence="3" id="KW-0597">Phosphoprotein</keyword>
<name>A0A1H0WM17_9BACI</name>
<evidence type="ECO:0000256" key="8">
    <source>
        <dbReference type="ARBA" id="ARBA00023012"/>
    </source>
</evidence>
<feature type="domain" description="Histidine kinase" evidence="9">
    <location>
        <begin position="323"/>
        <end position="533"/>
    </location>
</feature>